<proteinExistence type="predicted"/>
<dbReference type="AlphaFoldDB" id="A0AAE0YJB1"/>
<dbReference type="EMBL" id="JAWDGP010006075">
    <property type="protein sequence ID" value="KAK3747704.1"/>
    <property type="molecule type" value="Genomic_DNA"/>
</dbReference>
<dbReference type="Proteomes" id="UP001283361">
    <property type="component" value="Unassembled WGS sequence"/>
</dbReference>
<protein>
    <submittedName>
        <fullName evidence="2">Uncharacterized protein</fullName>
    </submittedName>
</protein>
<accession>A0AAE0YJB1</accession>
<evidence type="ECO:0000313" key="2">
    <source>
        <dbReference type="EMBL" id="KAK3747704.1"/>
    </source>
</evidence>
<reference evidence="2" key="1">
    <citation type="journal article" date="2023" name="G3 (Bethesda)">
        <title>A reference genome for the long-term kleptoplast-retaining sea slug Elysia crispata morphotype clarki.</title>
        <authorList>
            <person name="Eastman K.E."/>
            <person name="Pendleton A.L."/>
            <person name="Shaikh M.A."/>
            <person name="Suttiyut T."/>
            <person name="Ogas R."/>
            <person name="Tomko P."/>
            <person name="Gavelis G."/>
            <person name="Widhalm J.R."/>
            <person name="Wisecaver J.H."/>
        </authorList>
    </citation>
    <scope>NUCLEOTIDE SEQUENCE</scope>
    <source>
        <strain evidence="2">ECLA1</strain>
    </source>
</reference>
<name>A0AAE0YJB1_9GAST</name>
<evidence type="ECO:0000256" key="1">
    <source>
        <dbReference type="SAM" id="MobiDB-lite"/>
    </source>
</evidence>
<evidence type="ECO:0000313" key="3">
    <source>
        <dbReference type="Proteomes" id="UP001283361"/>
    </source>
</evidence>
<feature type="region of interest" description="Disordered" evidence="1">
    <location>
        <begin position="186"/>
        <end position="259"/>
    </location>
</feature>
<organism evidence="2 3">
    <name type="scientific">Elysia crispata</name>
    <name type="common">lettuce slug</name>
    <dbReference type="NCBI Taxonomy" id="231223"/>
    <lineage>
        <taxon>Eukaryota</taxon>
        <taxon>Metazoa</taxon>
        <taxon>Spiralia</taxon>
        <taxon>Lophotrochozoa</taxon>
        <taxon>Mollusca</taxon>
        <taxon>Gastropoda</taxon>
        <taxon>Heterobranchia</taxon>
        <taxon>Euthyneura</taxon>
        <taxon>Panpulmonata</taxon>
        <taxon>Sacoglossa</taxon>
        <taxon>Placobranchoidea</taxon>
        <taxon>Plakobranchidae</taxon>
        <taxon>Elysia</taxon>
    </lineage>
</organism>
<comment type="caution">
    <text evidence="2">The sequence shown here is derived from an EMBL/GenBank/DDBJ whole genome shotgun (WGS) entry which is preliminary data.</text>
</comment>
<keyword evidence="3" id="KW-1185">Reference proteome</keyword>
<sequence length="259" mass="27975">MTLGTQVPPVADSLYSSSRFGATLYCCLREIYRLFVEKLLLFLSATCGFTDASRHVGDDKHSVFSTRHKPSFPTSSRLTQGLLLSSTRLRQSRLEKFLPFFKICIVMIPDSWGCTAHSRYTEHNHLLPLPLPPGSSKILTSDWLSGFMPRPIVSGERCDLSPLFSRPSLSANPECESAARPHVCQSVKPGLSHGREARSEQAGATAAPGITSSTGYTAGGGENVDKNGTTDARESGGTGGKEGGQENHEGRSQNITMSL</sequence>
<gene>
    <name evidence="2" type="ORF">RRG08_024851</name>
</gene>